<comment type="caution">
    <text evidence="6">The sequence shown here is derived from an EMBL/GenBank/DDBJ whole genome shotgun (WGS) entry which is preliminary data.</text>
</comment>
<keyword evidence="3" id="KW-0106">Calcium</keyword>
<feature type="domain" description="Cadherin" evidence="5">
    <location>
        <begin position="37"/>
        <end position="153"/>
    </location>
</feature>
<keyword evidence="1" id="KW-0812">Transmembrane</keyword>
<evidence type="ECO:0000259" key="5">
    <source>
        <dbReference type="PROSITE" id="PS50268"/>
    </source>
</evidence>
<dbReference type="Proteomes" id="UP001266305">
    <property type="component" value="Unassembled WGS sequence"/>
</dbReference>
<evidence type="ECO:0000313" key="6">
    <source>
        <dbReference type="EMBL" id="KAK2091609.1"/>
    </source>
</evidence>
<reference evidence="6 7" key="1">
    <citation type="submission" date="2023-05" db="EMBL/GenBank/DDBJ databases">
        <title>B98-5 Cell Line De Novo Hybrid Assembly: An Optical Mapping Approach.</title>
        <authorList>
            <person name="Kananen K."/>
            <person name="Auerbach J.A."/>
            <person name="Kautto E."/>
            <person name="Blachly J.S."/>
        </authorList>
    </citation>
    <scope>NUCLEOTIDE SEQUENCE [LARGE SCALE GENOMIC DNA]</scope>
    <source>
        <strain evidence="6">B95-8</strain>
        <tissue evidence="6">Cell line</tissue>
    </source>
</reference>
<gene>
    <name evidence="6" type="ORF">P7K49_030893</name>
</gene>
<dbReference type="InterPro" id="IPR002126">
    <property type="entry name" value="Cadherin-like_dom"/>
</dbReference>
<feature type="compositionally biased region" description="Basic and acidic residues" evidence="4">
    <location>
        <begin position="188"/>
        <end position="206"/>
    </location>
</feature>
<dbReference type="PROSITE" id="PS50268">
    <property type="entry name" value="CADHERIN_2"/>
    <property type="match status" value="1"/>
</dbReference>
<evidence type="ECO:0000256" key="3">
    <source>
        <dbReference type="PROSITE-ProRule" id="PRU00043"/>
    </source>
</evidence>
<organism evidence="6 7">
    <name type="scientific">Saguinus oedipus</name>
    <name type="common">Cotton-top tamarin</name>
    <name type="synonym">Oedipomidas oedipus</name>
    <dbReference type="NCBI Taxonomy" id="9490"/>
    <lineage>
        <taxon>Eukaryota</taxon>
        <taxon>Metazoa</taxon>
        <taxon>Chordata</taxon>
        <taxon>Craniata</taxon>
        <taxon>Vertebrata</taxon>
        <taxon>Euteleostomi</taxon>
        <taxon>Mammalia</taxon>
        <taxon>Eutheria</taxon>
        <taxon>Euarchontoglires</taxon>
        <taxon>Primates</taxon>
        <taxon>Haplorrhini</taxon>
        <taxon>Platyrrhini</taxon>
        <taxon>Cebidae</taxon>
        <taxon>Callitrichinae</taxon>
        <taxon>Saguinus</taxon>
    </lineage>
</organism>
<dbReference type="Gene3D" id="2.60.40.60">
    <property type="entry name" value="Cadherins"/>
    <property type="match status" value="1"/>
</dbReference>
<evidence type="ECO:0000256" key="4">
    <source>
        <dbReference type="SAM" id="MobiDB-lite"/>
    </source>
</evidence>
<feature type="region of interest" description="Disordered" evidence="4">
    <location>
        <begin position="188"/>
        <end position="212"/>
    </location>
</feature>
<dbReference type="EMBL" id="JASSZA010000016">
    <property type="protein sequence ID" value="KAK2091609.1"/>
    <property type="molecule type" value="Genomic_DNA"/>
</dbReference>
<evidence type="ECO:0000313" key="7">
    <source>
        <dbReference type="Proteomes" id="UP001266305"/>
    </source>
</evidence>
<keyword evidence="7" id="KW-1185">Reference proteome</keyword>
<evidence type="ECO:0000256" key="2">
    <source>
        <dbReference type="ARBA" id="ARBA00022989"/>
    </source>
</evidence>
<keyword evidence="2" id="KW-1133">Transmembrane helix</keyword>
<keyword evidence="2" id="KW-0472">Membrane</keyword>
<dbReference type="PANTHER" id="PTHR24026">
    <property type="entry name" value="FAT ATYPICAL CADHERIN-RELATED"/>
    <property type="match status" value="1"/>
</dbReference>
<evidence type="ECO:0000256" key="1">
    <source>
        <dbReference type="ARBA" id="ARBA00022692"/>
    </source>
</evidence>
<dbReference type="PANTHER" id="PTHR24026:SF37">
    <property type="entry name" value="PROTOCADHERIN FAT 2"/>
    <property type="match status" value="1"/>
</dbReference>
<sequence>MVRILSLDHTIQMCQVGTIPENYLILAQDFSTEAMHTLKEEIAKDTVVAKLLCHDLDEPPDTIHYAPSSGPVGSGQLFEQVPNAENVIQVAKKLDYEDPEIIAVGHTYEMMISSSSHPTHSKDVNKECSQHCTNVTVTIVVKVAPANDFSPVFKAGHYSFSVPETSGGKRFPESMVLKHAEGNTYHISNEEANGKNHGVLELKEHDDESEVE</sequence>
<proteinExistence type="predicted"/>
<accession>A0ABQ9U3G2</accession>
<name>A0ABQ9U3G2_SAGOE</name>
<dbReference type="CDD" id="cd11304">
    <property type="entry name" value="Cadherin_repeat"/>
    <property type="match status" value="1"/>
</dbReference>
<protein>
    <recommendedName>
        <fullName evidence="5">Cadherin domain-containing protein</fullName>
    </recommendedName>
</protein>